<sequence>MMEWEKHHHHRRGVDAPVTEADARLMMQEQRQQQLVVMTDDQIEILRKQIAVYTILCDKLVEMHRSLSSQRDLSGVGIGNSYCDPLMISSSHKISARQRWAPTPVQLQILENIFDKGNGTPSKQKIKDITSELSKHGQVSETNVYNWFQNRRARAKRKQTVPATSNSETDGNQELDSSKEKETKGEIFQSRPIPCSLNDDSRCRSSGMSSDLHSFDPLSSKAEAMFSSEDELKPPTTLGDMSFYDSILSNRRIDQLSGRLETEGGYHPYHQTDEYSMLG</sequence>
<dbReference type="SMART" id="SM00389">
    <property type="entry name" value="HOX"/>
    <property type="match status" value="1"/>
</dbReference>
<reference evidence="6" key="1">
    <citation type="submission" date="2021-01" db="UniProtKB">
        <authorList>
            <consortium name="EnsemblPlants"/>
        </authorList>
    </citation>
    <scope>IDENTIFICATION</scope>
</reference>
<dbReference type="InterPro" id="IPR001356">
    <property type="entry name" value="HD"/>
</dbReference>
<keyword evidence="2 3" id="KW-0539">Nucleus</keyword>
<dbReference type="InterPro" id="IPR044559">
    <property type="entry name" value="WOX13-like"/>
</dbReference>
<dbReference type="Gramene" id="Kaladp0070s0019.1.v1.1">
    <property type="protein sequence ID" value="Kaladp0070s0019.1.v1.1"/>
    <property type="gene ID" value="Kaladp0070s0019.v1.1"/>
</dbReference>
<accession>A0A7N0UJY1</accession>
<evidence type="ECO:0000313" key="6">
    <source>
        <dbReference type="EnsemblPlants" id="Kaladp0070s0019.1.v1.1"/>
    </source>
</evidence>
<feature type="compositionally biased region" description="Polar residues" evidence="4">
    <location>
        <begin position="161"/>
        <end position="175"/>
    </location>
</feature>
<feature type="domain" description="Homeobox" evidence="5">
    <location>
        <begin position="93"/>
        <end position="158"/>
    </location>
</feature>
<evidence type="ECO:0000256" key="1">
    <source>
        <dbReference type="ARBA" id="ARBA00004123"/>
    </source>
</evidence>
<dbReference type="EnsemblPlants" id="Kaladp0070s0019.1.v1.1">
    <property type="protein sequence ID" value="Kaladp0070s0019.1.v1.1"/>
    <property type="gene ID" value="Kaladp0070s0019.v1.1"/>
</dbReference>
<dbReference type="Proteomes" id="UP000594263">
    <property type="component" value="Unplaced"/>
</dbReference>
<dbReference type="CDD" id="cd00086">
    <property type="entry name" value="homeodomain"/>
    <property type="match status" value="1"/>
</dbReference>
<feature type="region of interest" description="Disordered" evidence="4">
    <location>
        <begin position="155"/>
        <end position="216"/>
    </location>
</feature>
<evidence type="ECO:0000256" key="4">
    <source>
        <dbReference type="SAM" id="MobiDB-lite"/>
    </source>
</evidence>
<feature type="compositionally biased region" description="Basic and acidic residues" evidence="4">
    <location>
        <begin position="176"/>
        <end position="185"/>
    </location>
</feature>
<proteinExistence type="predicted"/>
<dbReference type="Gene3D" id="1.10.10.60">
    <property type="entry name" value="Homeodomain-like"/>
    <property type="match status" value="1"/>
</dbReference>
<dbReference type="InterPro" id="IPR009057">
    <property type="entry name" value="Homeodomain-like_sf"/>
</dbReference>
<dbReference type="SUPFAM" id="SSF46689">
    <property type="entry name" value="Homeodomain-like"/>
    <property type="match status" value="1"/>
</dbReference>
<keyword evidence="2 3" id="KW-0238">DNA-binding</keyword>
<feature type="region of interest" description="Disordered" evidence="4">
    <location>
        <begin position="259"/>
        <end position="279"/>
    </location>
</feature>
<comment type="subcellular location">
    <subcellularLocation>
        <location evidence="1 2 3">Nucleus</location>
    </subcellularLocation>
</comment>
<dbReference type="PROSITE" id="PS50071">
    <property type="entry name" value="HOMEOBOX_2"/>
    <property type="match status" value="1"/>
</dbReference>
<feature type="DNA-binding region" description="Homeobox" evidence="2">
    <location>
        <begin position="95"/>
        <end position="159"/>
    </location>
</feature>
<dbReference type="AlphaFoldDB" id="A0A7N0UJY1"/>
<dbReference type="PANTHER" id="PTHR46777">
    <property type="entry name" value="WUSCHEL-RELATED HOMEOBOX 13"/>
    <property type="match status" value="1"/>
</dbReference>
<evidence type="ECO:0000259" key="5">
    <source>
        <dbReference type="PROSITE" id="PS50071"/>
    </source>
</evidence>
<dbReference type="GO" id="GO:0003700">
    <property type="term" value="F:DNA-binding transcription factor activity"/>
    <property type="evidence" value="ECO:0007669"/>
    <property type="project" value="InterPro"/>
</dbReference>
<dbReference type="GO" id="GO:0003677">
    <property type="term" value="F:DNA binding"/>
    <property type="evidence" value="ECO:0007669"/>
    <property type="project" value="UniProtKB-UniRule"/>
</dbReference>
<evidence type="ECO:0000256" key="3">
    <source>
        <dbReference type="RuleBase" id="RU000682"/>
    </source>
</evidence>
<dbReference type="GO" id="GO:0005634">
    <property type="term" value="C:nucleus"/>
    <property type="evidence" value="ECO:0007669"/>
    <property type="project" value="UniProtKB-SubCell"/>
</dbReference>
<dbReference type="Pfam" id="PF00046">
    <property type="entry name" value="Homeodomain"/>
    <property type="match status" value="1"/>
</dbReference>
<keyword evidence="7" id="KW-1185">Reference proteome</keyword>
<organism evidence="6 7">
    <name type="scientific">Kalanchoe fedtschenkoi</name>
    <name type="common">Lavender scallops</name>
    <name type="synonym">South American air plant</name>
    <dbReference type="NCBI Taxonomy" id="63787"/>
    <lineage>
        <taxon>Eukaryota</taxon>
        <taxon>Viridiplantae</taxon>
        <taxon>Streptophyta</taxon>
        <taxon>Embryophyta</taxon>
        <taxon>Tracheophyta</taxon>
        <taxon>Spermatophyta</taxon>
        <taxon>Magnoliopsida</taxon>
        <taxon>eudicotyledons</taxon>
        <taxon>Gunneridae</taxon>
        <taxon>Pentapetalae</taxon>
        <taxon>Saxifragales</taxon>
        <taxon>Crassulaceae</taxon>
        <taxon>Kalanchoe</taxon>
    </lineage>
</organism>
<dbReference type="PANTHER" id="PTHR46777:SF5">
    <property type="entry name" value="WUSCHEL-RELATED HOMEOBOX 13"/>
    <property type="match status" value="1"/>
</dbReference>
<evidence type="ECO:0000313" key="7">
    <source>
        <dbReference type="Proteomes" id="UP000594263"/>
    </source>
</evidence>
<keyword evidence="2 3" id="KW-0371">Homeobox</keyword>
<evidence type="ECO:0000256" key="2">
    <source>
        <dbReference type="PROSITE-ProRule" id="PRU00108"/>
    </source>
</evidence>
<dbReference type="OMA" id="DEECMNE"/>
<protein>
    <recommendedName>
        <fullName evidence="5">Homeobox domain-containing protein</fullName>
    </recommendedName>
</protein>
<name>A0A7N0UJY1_KALFE</name>